<evidence type="ECO:0000313" key="1">
    <source>
        <dbReference type="EMBL" id="QHT04558.1"/>
    </source>
</evidence>
<sequence>MALNSEILTKFVKYSRTFRDDALDAVKLQVQTLEDDVDSLTTLVEDIDSDIDNAFFTEQVTLTGTTPVTINISETTGAHMIMVTSETLEKAPSAIFVAT</sequence>
<accession>A0A6C0CIY9</accession>
<organism evidence="1">
    <name type="scientific">viral metagenome</name>
    <dbReference type="NCBI Taxonomy" id="1070528"/>
    <lineage>
        <taxon>unclassified sequences</taxon>
        <taxon>metagenomes</taxon>
        <taxon>organismal metagenomes</taxon>
    </lineage>
</organism>
<name>A0A6C0CIY9_9ZZZZ</name>
<proteinExistence type="predicted"/>
<dbReference type="EMBL" id="MN739435">
    <property type="protein sequence ID" value="QHT04558.1"/>
    <property type="molecule type" value="Genomic_DNA"/>
</dbReference>
<protein>
    <submittedName>
        <fullName evidence="1">Uncharacterized protein</fullName>
    </submittedName>
</protein>
<dbReference type="AlphaFoldDB" id="A0A6C0CIY9"/>
<reference evidence="1" key="1">
    <citation type="journal article" date="2020" name="Nature">
        <title>Giant virus diversity and host interactions through global metagenomics.</title>
        <authorList>
            <person name="Schulz F."/>
            <person name="Roux S."/>
            <person name="Paez-Espino D."/>
            <person name="Jungbluth S."/>
            <person name="Walsh D.A."/>
            <person name="Denef V.J."/>
            <person name="McMahon K.D."/>
            <person name="Konstantinidis K.T."/>
            <person name="Eloe-Fadrosh E.A."/>
            <person name="Kyrpides N.C."/>
            <person name="Woyke T."/>
        </authorList>
    </citation>
    <scope>NUCLEOTIDE SEQUENCE</scope>
    <source>
        <strain evidence="1">GVMAG-M-3300021343-4</strain>
    </source>
</reference>